<evidence type="ECO:0000256" key="4">
    <source>
        <dbReference type="ARBA" id="ARBA00022692"/>
    </source>
</evidence>
<proteinExistence type="inferred from homology"/>
<dbReference type="Proteomes" id="UP001238603">
    <property type="component" value="Unassembled WGS sequence"/>
</dbReference>
<organism evidence="8 9">
    <name type="scientific">Roseateles subflavus</name>
    <dbReference type="NCBI Taxonomy" id="3053353"/>
    <lineage>
        <taxon>Bacteria</taxon>
        <taxon>Pseudomonadati</taxon>
        <taxon>Pseudomonadota</taxon>
        <taxon>Betaproteobacteria</taxon>
        <taxon>Burkholderiales</taxon>
        <taxon>Sphaerotilaceae</taxon>
        <taxon>Roseateles</taxon>
    </lineage>
</organism>
<evidence type="ECO:0000313" key="9">
    <source>
        <dbReference type="Proteomes" id="UP001238603"/>
    </source>
</evidence>
<feature type="transmembrane region" description="Helical" evidence="7">
    <location>
        <begin position="305"/>
        <end position="332"/>
    </location>
</feature>
<gene>
    <name evidence="8" type="ORF">QRD43_13115</name>
</gene>
<evidence type="ECO:0000256" key="7">
    <source>
        <dbReference type="SAM" id="Phobius"/>
    </source>
</evidence>
<feature type="transmembrane region" description="Helical" evidence="7">
    <location>
        <begin position="398"/>
        <end position="419"/>
    </location>
</feature>
<feature type="transmembrane region" description="Helical" evidence="7">
    <location>
        <begin position="77"/>
        <end position="99"/>
    </location>
</feature>
<keyword evidence="9" id="KW-1185">Reference proteome</keyword>
<evidence type="ECO:0000256" key="6">
    <source>
        <dbReference type="ARBA" id="ARBA00023136"/>
    </source>
</evidence>
<dbReference type="InterPro" id="IPR050833">
    <property type="entry name" value="Poly_Biosynth_Transport"/>
</dbReference>
<dbReference type="EMBL" id="JASVDS010000003">
    <property type="protein sequence ID" value="MDL5032848.1"/>
    <property type="molecule type" value="Genomic_DNA"/>
</dbReference>
<evidence type="ECO:0000256" key="3">
    <source>
        <dbReference type="ARBA" id="ARBA00022475"/>
    </source>
</evidence>
<dbReference type="RefSeq" id="WP_285982917.1">
    <property type="nucleotide sequence ID" value="NZ_JASVDS010000003.1"/>
</dbReference>
<keyword evidence="5 7" id="KW-1133">Transmembrane helix</keyword>
<feature type="transmembrane region" description="Helical" evidence="7">
    <location>
        <begin position="371"/>
        <end position="392"/>
    </location>
</feature>
<comment type="subcellular location">
    <subcellularLocation>
        <location evidence="1">Cell membrane</location>
        <topology evidence="1">Multi-pass membrane protein</topology>
    </subcellularLocation>
</comment>
<evidence type="ECO:0000313" key="8">
    <source>
        <dbReference type="EMBL" id="MDL5032848.1"/>
    </source>
</evidence>
<keyword evidence="6 7" id="KW-0472">Membrane</keyword>
<accession>A0ABT7LJ09</accession>
<evidence type="ECO:0000256" key="5">
    <source>
        <dbReference type="ARBA" id="ARBA00022989"/>
    </source>
</evidence>
<dbReference type="PANTHER" id="PTHR30250">
    <property type="entry name" value="PST FAMILY PREDICTED COLANIC ACID TRANSPORTER"/>
    <property type="match status" value="1"/>
</dbReference>
<feature type="transmembrane region" description="Helical" evidence="7">
    <location>
        <begin position="151"/>
        <end position="171"/>
    </location>
</feature>
<feature type="transmembrane region" description="Helical" evidence="7">
    <location>
        <begin position="35"/>
        <end position="56"/>
    </location>
</feature>
<evidence type="ECO:0000256" key="2">
    <source>
        <dbReference type="ARBA" id="ARBA00007430"/>
    </source>
</evidence>
<protein>
    <submittedName>
        <fullName evidence="8">Oligosaccharide flippase family protein</fullName>
    </submittedName>
</protein>
<keyword evidence="4 7" id="KW-0812">Transmembrane</keyword>
<name>A0ABT7LJ09_9BURK</name>
<feature type="transmembrane region" description="Helical" evidence="7">
    <location>
        <begin position="244"/>
        <end position="262"/>
    </location>
</feature>
<dbReference type="PANTHER" id="PTHR30250:SF10">
    <property type="entry name" value="LIPOPOLYSACCHARIDE BIOSYNTHESIS PROTEIN WZXC"/>
    <property type="match status" value="1"/>
</dbReference>
<evidence type="ECO:0000256" key="1">
    <source>
        <dbReference type="ARBA" id="ARBA00004651"/>
    </source>
</evidence>
<comment type="similarity">
    <text evidence="2">Belongs to the polysaccharide synthase family.</text>
</comment>
<feature type="transmembrane region" description="Helical" evidence="7">
    <location>
        <begin position="119"/>
        <end position="139"/>
    </location>
</feature>
<dbReference type="Pfam" id="PF13440">
    <property type="entry name" value="Polysacc_synt_3"/>
    <property type="match status" value="1"/>
</dbReference>
<comment type="caution">
    <text evidence="8">The sequence shown here is derived from an EMBL/GenBank/DDBJ whole genome shotgun (WGS) entry which is preliminary data.</text>
</comment>
<reference evidence="8 9" key="1">
    <citation type="submission" date="2023-06" db="EMBL/GenBank/DDBJ databases">
        <title>Pelomonas sp. APW6 16S ribosomal RNA gene genome sequencing and assembly.</title>
        <authorList>
            <person name="Woo H."/>
        </authorList>
    </citation>
    <scope>NUCLEOTIDE SEQUENCE [LARGE SCALE GENOMIC DNA]</scope>
    <source>
        <strain evidence="8 9">APW6</strain>
    </source>
</reference>
<keyword evidence="3" id="KW-1003">Cell membrane</keyword>
<sequence>MSLRQRFTQLASAAALSQAIPLLMAPLLTRHFGPAVVGQWALFAALAANLATVANLRYEYAVLLPRRTGEAALLLELALWLAGLMGLLSMAAGLGLILLPRFVPLGGRWTALAALDPALLALGPVVLLAGVQQALTLWANRLGRFAWIGQARVLQQGGLAAAQAVAMLAGWTTAGALVLAQLLSSVFAPLWLQCRGLRLRWRRSRTRIAGRRHLRHLRRVAHQQRQFPLINSPHAFVNALQETVVLAVIAAWAGAAAAGYYAMMVRLVKAPASLVGGALSEVLLSTLAADWRAGQSLRPRLARSLWALAGLALPGMLLLMLIGPPLFAWLLGDDWRVSGELARWFAPYVAAHFIAAPLTVAPMVTGRQAGALGFSLFGNVLYIAALGLGLALGGSLAWALGAVSLLLPLYFAGLLAWIWRGAVPHAAGRSRDTKE</sequence>
<feature type="transmembrane region" description="Helical" evidence="7">
    <location>
        <begin position="344"/>
        <end position="364"/>
    </location>
</feature>